<comment type="catalytic activity">
    <reaction evidence="1">
        <text>a 1,2-diacyl-sn-glycero-3-phospho-(1'-sn-glycero-3'-phosphate) + H2O = a 1,2-diacyl-sn-glycero-3-phospho-(1'-sn-glycerol) + phosphate</text>
        <dbReference type="Rhea" id="RHEA:33751"/>
        <dbReference type="ChEBI" id="CHEBI:15377"/>
        <dbReference type="ChEBI" id="CHEBI:43474"/>
        <dbReference type="ChEBI" id="CHEBI:60110"/>
        <dbReference type="ChEBI" id="CHEBI:64716"/>
        <dbReference type="EC" id="3.1.3.27"/>
    </reaction>
</comment>
<dbReference type="PANTHER" id="PTHR36305">
    <property type="entry name" value="PHOSPHATIDYLGLYCEROPHOSPHATASE A"/>
    <property type="match status" value="1"/>
</dbReference>
<dbReference type="RefSeq" id="WP_309799603.1">
    <property type="nucleotide sequence ID" value="NZ_JAVDPW010000010.1"/>
</dbReference>
<name>A0ABU1JWL8_9PROT</name>
<dbReference type="InterPro" id="IPR026037">
    <property type="entry name" value="PgpA"/>
</dbReference>
<comment type="cofactor">
    <cofactor evidence="1">
        <name>Mg(2+)</name>
        <dbReference type="ChEBI" id="CHEBI:18420"/>
    </cofactor>
</comment>
<feature type="transmembrane region" description="Helical" evidence="2">
    <location>
        <begin position="90"/>
        <end position="117"/>
    </location>
</feature>
<feature type="transmembrane region" description="Helical" evidence="2">
    <location>
        <begin position="12"/>
        <end position="31"/>
    </location>
</feature>
<keyword evidence="5" id="KW-1185">Reference proteome</keyword>
<dbReference type="CDD" id="cd06971">
    <property type="entry name" value="PgpA"/>
    <property type="match status" value="1"/>
</dbReference>
<feature type="transmembrane region" description="Helical" evidence="2">
    <location>
        <begin position="138"/>
        <end position="161"/>
    </location>
</feature>
<keyword evidence="1 2" id="KW-0472">Membrane</keyword>
<dbReference type="Pfam" id="PF04608">
    <property type="entry name" value="PgpA"/>
    <property type="match status" value="1"/>
</dbReference>
<organism evidence="4 5">
    <name type="scientific">Inquilinus ginsengisoli</name>
    <dbReference type="NCBI Taxonomy" id="363840"/>
    <lineage>
        <taxon>Bacteria</taxon>
        <taxon>Pseudomonadati</taxon>
        <taxon>Pseudomonadota</taxon>
        <taxon>Alphaproteobacteria</taxon>
        <taxon>Rhodospirillales</taxon>
        <taxon>Rhodospirillaceae</taxon>
        <taxon>Inquilinus</taxon>
    </lineage>
</organism>
<evidence type="ECO:0000256" key="1">
    <source>
        <dbReference type="PIRNR" id="PIRNR006162"/>
    </source>
</evidence>
<dbReference type="Proteomes" id="UP001262410">
    <property type="component" value="Unassembled WGS sequence"/>
</dbReference>
<comment type="caution">
    <text evidence="4">The sequence shown here is derived from an EMBL/GenBank/DDBJ whole genome shotgun (WGS) entry which is preliminary data.</text>
</comment>
<feature type="transmembrane region" description="Helical" evidence="2">
    <location>
        <begin position="43"/>
        <end position="70"/>
    </location>
</feature>
<sequence>MPFRPLPPGCRFWQPSTLLATVGGIGLIRVASGTWGSLAALPLAWLLWLWGGEAAVAAGGIGFGLVGVWAAAQVCRGGEPDSSAIVIDEVAGQLLAVAPIAGLPWAYPLAFALFRLLDIAKPWPISWLDRELAGGWGVMLDDIAAGVIAAAVCAAAVAGGWI</sequence>
<keyword evidence="1 4" id="KW-0378">Hydrolase</keyword>
<keyword evidence="1 2" id="KW-0812">Transmembrane</keyword>
<evidence type="ECO:0000259" key="3">
    <source>
        <dbReference type="Pfam" id="PF04608"/>
    </source>
</evidence>
<reference evidence="4 5" key="1">
    <citation type="submission" date="2023-07" db="EMBL/GenBank/DDBJ databases">
        <title>Sorghum-associated microbial communities from plants grown in Nebraska, USA.</title>
        <authorList>
            <person name="Schachtman D."/>
        </authorList>
    </citation>
    <scope>NUCLEOTIDE SEQUENCE [LARGE SCALE GENOMIC DNA]</scope>
    <source>
        <strain evidence="4 5">584</strain>
    </source>
</reference>
<comment type="function">
    <text evidence="1">Lipid phosphatase which dephosphorylates phosphatidylglycerophosphate (PGP) to phosphatidylglycerol (PG).</text>
</comment>
<dbReference type="PANTHER" id="PTHR36305:SF1">
    <property type="entry name" value="PHOSPHATIDYLGLYCEROPHOSPHATASE A"/>
    <property type="match status" value="1"/>
</dbReference>
<comment type="pathway">
    <text evidence="1">Phospholipid metabolism; phosphatidylglycerol biosynthesis; phosphatidylglycerol from CDP-diacylglycerol: step 2/2.</text>
</comment>
<keyword evidence="1" id="KW-0443">Lipid metabolism</keyword>
<keyword evidence="1" id="KW-0442">Lipid degradation</keyword>
<keyword evidence="1" id="KW-0479">Metal-binding</keyword>
<gene>
    <name evidence="4" type="ORF">E9232_005553</name>
</gene>
<accession>A0ABU1JWL8</accession>
<dbReference type="PIRSF" id="PIRSF006162">
    <property type="entry name" value="PgpA"/>
    <property type="match status" value="1"/>
</dbReference>
<keyword evidence="1" id="KW-0460">Magnesium</keyword>
<dbReference type="EC" id="3.1.3.27" evidence="1"/>
<dbReference type="GO" id="GO:0008962">
    <property type="term" value="F:phosphatidylglycerophosphatase activity"/>
    <property type="evidence" value="ECO:0007669"/>
    <property type="project" value="UniProtKB-EC"/>
</dbReference>
<dbReference type="EMBL" id="JAVDPW010000010">
    <property type="protein sequence ID" value="MDR6293008.1"/>
    <property type="molecule type" value="Genomic_DNA"/>
</dbReference>
<keyword evidence="1" id="KW-0997">Cell inner membrane</keyword>
<evidence type="ECO:0000256" key="2">
    <source>
        <dbReference type="SAM" id="Phobius"/>
    </source>
</evidence>
<dbReference type="InterPro" id="IPR036681">
    <property type="entry name" value="PgpA-like_sf"/>
</dbReference>
<evidence type="ECO:0000313" key="4">
    <source>
        <dbReference type="EMBL" id="MDR6293008.1"/>
    </source>
</evidence>
<keyword evidence="1" id="KW-1208">Phospholipid metabolism</keyword>
<protein>
    <recommendedName>
        <fullName evidence="1">Phosphatidylglycerophosphatase A</fullName>
        <ecNumber evidence="1">3.1.3.27</ecNumber>
    </recommendedName>
    <alternativeName>
        <fullName evidence="1">Phosphatidylglycerolphosphate phosphatase A</fullName>
    </alternativeName>
</protein>
<keyword evidence="1" id="KW-1003">Cell membrane</keyword>
<proteinExistence type="predicted"/>
<dbReference type="InterPro" id="IPR007686">
    <property type="entry name" value="YutG/PgpA"/>
</dbReference>
<feature type="domain" description="YutG/PgpA" evidence="3">
    <location>
        <begin position="19"/>
        <end position="155"/>
    </location>
</feature>
<comment type="subcellular location">
    <subcellularLocation>
        <location evidence="1">Cell inner membrane</location>
        <topology evidence="1">Multi-pass membrane protein</topology>
    </subcellularLocation>
</comment>
<keyword evidence="1" id="KW-0595">Phospholipid degradation</keyword>
<evidence type="ECO:0000313" key="5">
    <source>
        <dbReference type="Proteomes" id="UP001262410"/>
    </source>
</evidence>
<keyword evidence="2" id="KW-1133">Transmembrane helix</keyword>
<dbReference type="SUPFAM" id="SSF101307">
    <property type="entry name" value="YutG-like"/>
    <property type="match status" value="1"/>
</dbReference>